<accession>A0A0P6YDC4</accession>
<dbReference type="Proteomes" id="UP000050277">
    <property type="component" value="Unassembled WGS sequence"/>
</dbReference>
<proteinExistence type="predicted"/>
<sequence length="73" mass="8508">MIRLHLTGPSRDALVQAITELREGLDRHVDFGLPLEDEYGQWHCHGYQLTRAEFAEAQRSGDWPNIDWYGKIQ</sequence>
<gene>
    <name evidence="1" type="ORF">SE18_08590</name>
</gene>
<reference evidence="1 2" key="1">
    <citation type="submission" date="2015-07" db="EMBL/GenBank/DDBJ databases">
        <title>Whole genome sequence of Herpetosiphon geysericola DSM 7119.</title>
        <authorList>
            <person name="Hemp J."/>
            <person name="Ward L.M."/>
            <person name="Pace L.A."/>
            <person name="Fischer W.W."/>
        </authorList>
    </citation>
    <scope>NUCLEOTIDE SEQUENCE [LARGE SCALE GENOMIC DNA]</scope>
    <source>
        <strain evidence="1 2">DSM 7119</strain>
    </source>
</reference>
<name>A0A0P6YDC4_9CHLR</name>
<keyword evidence="2" id="KW-1185">Reference proteome</keyword>
<dbReference type="EMBL" id="LGKP01000014">
    <property type="protein sequence ID" value="KPL90000.1"/>
    <property type="molecule type" value="Genomic_DNA"/>
</dbReference>
<evidence type="ECO:0000313" key="1">
    <source>
        <dbReference type="EMBL" id="KPL90000.1"/>
    </source>
</evidence>
<organism evidence="1 2">
    <name type="scientific">Herpetosiphon geysericola</name>
    <dbReference type="NCBI Taxonomy" id="70996"/>
    <lineage>
        <taxon>Bacteria</taxon>
        <taxon>Bacillati</taxon>
        <taxon>Chloroflexota</taxon>
        <taxon>Chloroflexia</taxon>
        <taxon>Herpetosiphonales</taxon>
        <taxon>Herpetosiphonaceae</taxon>
        <taxon>Herpetosiphon</taxon>
    </lineage>
</organism>
<dbReference type="RefSeq" id="WP_054534031.1">
    <property type="nucleotide sequence ID" value="NZ_LGKP01000014.1"/>
</dbReference>
<evidence type="ECO:0000313" key="2">
    <source>
        <dbReference type="Proteomes" id="UP000050277"/>
    </source>
</evidence>
<protein>
    <submittedName>
        <fullName evidence="1">Uncharacterized protein</fullName>
    </submittedName>
</protein>
<comment type="caution">
    <text evidence="1">The sequence shown here is derived from an EMBL/GenBank/DDBJ whole genome shotgun (WGS) entry which is preliminary data.</text>
</comment>
<dbReference type="AlphaFoldDB" id="A0A0P6YDC4"/>